<feature type="compositionally biased region" description="Low complexity" evidence="1">
    <location>
        <begin position="289"/>
        <end position="299"/>
    </location>
</feature>
<dbReference type="Proteomes" id="UP000001072">
    <property type="component" value="Unassembled WGS sequence"/>
</dbReference>
<sequence length="547" mass="61677">MEQAIRHDQQNSNRTNENITNPDQFQIYQSPTNREMHEADTSMDEAFFAPMFPLGPTMYNTSAISNSQYQNGPDHHNNDEQRIISSGLDYHLSNNHQLSLDHMRRRMDNDRDFRTPISNTNQVGIHYDGMVQYDPRVPLLSPPSISQAHDMTQLNDHAYSQQYYWNQVPNYFPRDPTSMMIPDPFEIQQPQPIIPSNKKTIACPQVTNPQQIPSIPAHYMEPNQPCDTTRSKRLKSSREEPSTHQTCPSADTSFSSSTDESSLNELHIIETSMSSCELLEPPSCPSSSPPHAKHSSTSTEVLPLPLGPSTNFFCNINQTYSPTQEPLPIIDTHKKRSRSGTNEKSFSAPSTILIHQQIPSSYATCPSTTAVPLDEIAPGLNISQVSGSTVEQAQDERSVTTLTKPLAPKTCTSVEPTHFDETTKPDPSQNLTPIKQSKNQTRLKRRKKVRGPTLSSSDNQPQHKRDRSNSITNQETPPSKQEMISPESLERKQSIQKALEALDTLTDYLSKDVSGNNDRSSFATPQHFFVLGELGGRLRRRLDWERE</sequence>
<feature type="region of interest" description="Disordered" evidence="1">
    <location>
        <begin position="277"/>
        <end position="302"/>
    </location>
</feature>
<dbReference type="KEGG" id="mlr:MELLADRAFT_59860"/>
<gene>
    <name evidence="2" type="ORF">MELLADRAFT_59860</name>
</gene>
<feature type="region of interest" description="Disordered" evidence="1">
    <location>
        <begin position="387"/>
        <end position="492"/>
    </location>
</feature>
<dbReference type="RefSeq" id="XP_007405833.1">
    <property type="nucleotide sequence ID" value="XM_007405771.1"/>
</dbReference>
<feature type="compositionally biased region" description="Polar residues" evidence="1">
    <location>
        <begin position="469"/>
        <end position="479"/>
    </location>
</feature>
<name>F4R923_MELLP</name>
<feature type="region of interest" description="Disordered" evidence="1">
    <location>
        <begin position="1"/>
        <end position="21"/>
    </location>
</feature>
<accession>F4R923</accession>
<reference evidence="3" key="1">
    <citation type="journal article" date="2011" name="Proc. Natl. Acad. Sci. U.S.A.">
        <title>Obligate biotrophy features unraveled by the genomic analysis of rust fungi.</title>
        <authorList>
            <person name="Duplessis S."/>
            <person name="Cuomo C.A."/>
            <person name="Lin Y.-C."/>
            <person name="Aerts A."/>
            <person name="Tisserant E."/>
            <person name="Veneault-Fourrey C."/>
            <person name="Joly D.L."/>
            <person name="Hacquard S."/>
            <person name="Amselem J."/>
            <person name="Cantarel B.L."/>
            <person name="Chiu R."/>
            <person name="Coutinho P.M."/>
            <person name="Feau N."/>
            <person name="Field M."/>
            <person name="Frey P."/>
            <person name="Gelhaye E."/>
            <person name="Goldberg J."/>
            <person name="Grabherr M.G."/>
            <person name="Kodira C.D."/>
            <person name="Kohler A."/>
            <person name="Kuees U."/>
            <person name="Lindquist E.A."/>
            <person name="Lucas S.M."/>
            <person name="Mago R."/>
            <person name="Mauceli E."/>
            <person name="Morin E."/>
            <person name="Murat C."/>
            <person name="Pangilinan J.L."/>
            <person name="Park R."/>
            <person name="Pearson M."/>
            <person name="Quesneville H."/>
            <person name="Rouhier N."/>
            <person name="Sakthikumar S."/>
            <person name="Salamov A.A."/>
            <person name="Schmutz J."/>
            <person name="Selles B."/>
            <person name="Shapiro H."/>
            <person name="Tanguay P."/>
            <person name="Tuskan G.A."/>
            <person name="Henrissat B."/>
            <person name="Van de Peer Y."/>
            <person name="Rouze P."/>
            <person name="Ellis J.G."/>
            <person name="Dodds P.N."/>
            <person name="Schein J.E."/>
            <person name="Zhong S."/>
            <person name="Hamelin R.C."/>
            <person name="Grigoriev I.V."/>
            <person name="Szabo L.J."/>
            <person name="Martin F."/>
        </authorList>
    </citation>
    <scope>NUCLEOTIDE SEQUENCE [LARGE SCALE GENOMIC DNA]</scope>
    <source>
        <strain evidence="3">98AG31 / pathotype 3-4-7</strain>
    </source>
</reference>
<feature type="compositionally biased region" description="Polar residues" evidence="1">
    <location>
        <begin position="10"/>
        <end position="21"/>
    </location>
</feature>
<dbReference type="HOGENOM" id="CLU_497890_0_0_1"/>
<feature type="compositionally biased region" description="Low complexity" evidence="1">
    <location>
        <begin position="249"/>
        <end position="261"/>
    </location>
</feature>
<feature type="compositionally biased region" description="Basic residues" evidence="1">
    <location>
        <begin position="441"/>
        <end position="450"/>
    </location>
</feature>
<dbReference type="InParanoid" id="F4R923"/>
<protein>
    <submittedName>
        <fullName evidence="2">Uncharacterized protein</fullName>
    </submittedName>
</protein>
<dbReference type="GeneID" id="18929436"/>
<evidence type="ECO:0000256" key="1">
    <source>
        <dbReference type="SAM" id="MobiDB-lite"/>
    </source>
</evidence>
<feature type="compositionally biased region" description="Polar residues" evidence="1">
    <location>
        <begin position="425"/>
        <end position="440"/>
    </location>
</feature>
<dbReference type="EMBL" id="GL883093">
    <property type="protein sequence ID" value="EGG11231.1"/>
    <property type="molecule type" value="Genomic_DNA"/>
</dbReference>
<proteinExistence type="predicted"/>
<evidence type="ECO:0000313" key="3">
    <source>
        <dbReference type="Proteomes" id="UP000001072"/>
    </source>
</evidence>
<dbReference type="AlphaFoldDB" id="F4R923"/>
<keyword evidence="3" id="KW-1185">Reference proteome</keyword>
<organism evidence="3">
    <name type="scientific">Melampsora larici-populina (strain 98AG31 / pathotype 3-4-7)</name>
    <name type="common">Poplar leaf rust fungus</name>
    <dbReference type="NCBI Taxonomy" id="747676"/>
    <lineage>
        <taxon>Eukaryota</taxon>
        <taxon>Fungi</taxon>
        <taxon>Dikarya</taxon>
        <taxon>Basidiomycota</taxon>
        <taxon>Pucciniomycotina</taxon>
        <taxon>Pucciniomycetes</taxon>
        <taxon>Pucciniales</taxon>
        <taxon>Melampsoraceae</taxon>
        <taxon>Melampsora</taxon>
    </lineage>
</organism>
<dbReference type="VEuPathDB" id="FungiDB:MELLADRAFT_59860"/>
<feature type="region of interest" description="Disordered" evidence="1">
    <location>
        <begin position="208"/>
        <end position="262"/>
    </location>
</feature>
<dbReference type="OrthoDB" id="10378248at2759"/>
<evidence type="ECO:0000313" key="2">
    <source>
        <dbReference type="EMBL" id="EGG11231.1"/>
    </source>
</evidence>